<evidence type="ECO:0000313" key="2">
    <source>
        <dbReference type="EMBL" id="MFC4856785.1"/>
    </source>
</evidence>
<dbReference type="EMBL" id="JBHSIS010000011">
    <property type="protein sequence ID" value="MFC4856785.1"/>
    <property type="molecule type" value="Genomic_DNA"/>
</dbReference>
<name>A0ABV9S538_9PSEU</name>
<evidence type="ECO:0000259" key="1">
    <source>
        <dbReference type="Pfam" id="PF00899"/>
    </source>
</evidence>
<evidence type="ECO:0000313" key="3">
    <source>
        <dbReference type="Proteomes" id="UP001595859"/>
    </source>
</evidence>
<sequence length="372" mass="39630">MTKRPPVRPRVVAGLPVLRRRGGELQIGLDPRHAVVVDGLPDRVVAAAGRFTGDRTTDELADGLDATERKTLANLLDSLRDHGLVEDATPAPARLAGERSAAQVHALMTGLPPHDHPIGRADLAVAVQGESRLAVATGCLLAAAGVGWVHVAATGVVRPEDVGTGYREEDVGTPRLVAARRALRRAEPTVRAAQFDVTRAPDLVVLTDALVPRPELVDMVMRAAIPHLLVRVRDTIGIVGPLVVPGLTSCLRCADLHRSDRDACWPQIAVQLAGQTQLTDLTNTQATAAFAVAQVLEAAGWLRGAGERPTTCETSVALEPRMATVRHRAWSAHPRCPCGAARHQLDEQAYRTEVAAHTGAELRQSDRDGDAS</sequence>
<dbReference type="Gene3D" id="3.40.50.720">
    <property type="entry name" value="NAD(P)-binding Rossmann-like Domain"/>
    <property type="match status" value="1"/>
</dbReference>
<protein>
    <submittedName>
        <fullName evidence="2">TOMM leader peptide-binding protein</fullName>
    </submittedName>
</protein>
<organism evidence="2 3">
    <name type="scientific">Actinophytocola glycyrrhizae</name>
    <dbReference type="NCBI Taxonomy" id="2044873"/>
    <lineage>
        <taxon>Bacteria</taxon>
        <taxon>Bacillati</taxon>
        <taxon>Actinomycetota</taxon>
        <taxon>Actinomycetes</taxon>
        <taxon>Pseudonocardiales</taxon>
        <taxon>Pseudonocardiaceae</taxon>
    </lineage>
</organism>
<dbReference type="Proteomes" id="UP001595859">
    <property type="component" value="Unassembled WGS sequence"/>
</dbReference>
<proteinExistence type="predicted"/>
<dbReference type="InterPro" id="IPR000594">
    <property type="entry name" value="ThiF_NAD_FAD-bd"/>
</dbReference>
<dbReference type="InterPro" id="IPR022291">
    <property type="entry name" value="Bacteriocin_synth_cyclodeHase"/>
</dbReference>
<comment type="caution">
    <text evidence="2">The sequence shown here is derived from an EMBL/GenBank/DDBJ whole genome shotgun (WGS) entry which is preliminary data.</text>
</comment>
<dbReference type="NCBIfam" id="TIGR03882">
    <property type="entry name" value="cyclo_dehyd_2"/>
    <property type="match status" value="1"/>
</dbReference>
<dbReference type="SUPFAM" id="SSF69572">
    <property type="entry name" value="Activating enzymes of the ubiquitin-like proteins"/>
    <property type="match status" value="1"/>
</dbReference>
<gene>
    <name evidence="2" type="ORF">ACFPCV_25035</name>
</gene>
<feature type="domain" description="THIF-type NAD/FAD binding fold" evidence="1">
    <location>
        <begin position="140"/>
        <end position="337"/>
    </location>
</feature>
<keyword evidence="3" id="KW-1185">Reference proteome</keyword>
<dbReference type="Pfam" id="PF00899">
    <property type="entry name" value="ThiF"/>
    <property type="match status" value="1"/>
</dbReference>
<dbReference type="InterPro" id="IPR035985">
    <property type="entry name" value="Ubiquitin-activating_enz"/>
</dbReference>
<dbReference type="RefSeq" id="WP_378058775.1">
    <property type="nucleotide sequence ID" value="NZ_JBHSIS010000011.1"/>
</dbReference>
<accession>A0ABV9S538</accession>
<reference evidence="3" key="1">
    <citation type="journal article" date="2019" name="Int. J. Syst. Evol. Microbiol.">
        <title>The Global Catalogue of Microorganisms (GCM) 10K type strain sequencing project: providing services to taxonomists for standard genome sequencing and annotation.</title>
        <authorList>
            <consortium name="The Broad Institute Genomics Platform"/>
            <consortium name="The Broad Institute Genome Sequencing Center for Infectious Disease"/>
            <person name="Wu L."/>
            <person name="Ma J."/>
        </authorList>
    </citation>
    <scope>NUCLEOTIDE SEQUENCE [LARGE SCALE GENOMIC DNA]</scope>
    <source>
        <strain evidence="3">ZS-22-S1</strain>
    </source>
</reference>